<accession>S4PHB5</accession>
<proteinExistence type="predicted"/>
<feature type="non-terminal residue" evidence="1">
    <location>
        <position position="67"/>
    </location>
</feature>
<dbReference type="AlphaFoldDB" id="S4PHB5"/>
<sequence length="67" mass="7941">MHCFQLNSARQLDLLQRVFGSLPLDLDLRYFIDFLDNDLRSGYGRFHHLLGRFNLLGRFAGRHNHLL</sequence>
<dbReference type="EMBL" id="GAIX01002271">
    <property type="protein sequence ID" value="JAA90289.1"/>
    <property type="molecule type" value="Transcribed_RNA"/>
</dbReference>
<organism evidence="1">
    <name type="scientific">Pararge aegeria</name>
    <name type="common">speckled wood butterfly</name>
    <dbReference type="NCBI Taxonomy" id="116150"/>
    <lineage>
        <taxon>Eukaryota</taxon>
        <taxon>Metazoa</taxon>
        <taxon>Ecdysozoa</taxon>
        <taxon>Arthropoda</taxon>
        <taxon>Hexapoda</taxon>
        <taxon>Insecta</taxon>
        <taxon>Pterygota</taxon>
        <taxon>Neoptera</taxon>
        <taxon>Endopterygota</taxon>
        <taxon>Lepidoptera</taxon>
        <taxon>Glossata</taxon>
        <taxon>Ditrysia</taxon>
        <taxon>Papilionoidea</taxon>
        <taxon>Nymphalidae</taxon>
        <taxon>Satyrinae</taxon>
        <taxon>Satyrini</taxon>
        <taxon>Parargina</taxon>
        <taxon>Pararge</taxon>
    </lineage>
</organism>
<reference evidence="1" key="2">
    <citation type="submission" date="2013-05" db="EMBL/GenBank/DDBJ databases">
        <authorList>
            <person name="Carter J.-M."/>
            <person name="Baker S.C."/>
            <person name="Pink R."/>
            <person name="Carter D.R.F."/>
            <person name="Collins A."/>
            <person name="Tomlin J."/>
            <person name="Gibbs M."/>
            <person name="Breuker C.J."/>
        </authorList>
    </citation>
    <scope>NUCLEOTIDE SEQUENCE</scope>
    <source>
        <tissue evidence="1">Ovary</tissue>
    </source>
</reference>
<name>S4PHB5_9NEOP</name>
<evidence type="ECO:0000313" key="1">
    <source>
        <dbReference type="EMBL" id="JAA90289.1"/>
    </source>
</evidence>
<protein>
    <submittedName>
        <fullName evidence="1">Uncharacterized protein</fullName>
    </submittedName>
</protein>
<reference evidence="1" key="1">
    <citation type="journal article" date="2013" name="BMC Genomics">
        <title>Unscrambling butterfly oogenesis.</title>
        <authorList>
            <person name="Carter J.M."/>
            <person name="Baker S.C."/>
            <person name="Pink R."/>
            <person name="Carter D.R."/>
            <person name="Collins A."/>
            <person name="Tomlin J."/>
            <person name="Gibbs M."/>
            <person name="Breuker C.J."/>
        </authorList>
    </citation>
    <scope>NUCLEOTIDE SEQUENCE</scope>
    <source>
        <tissue evidence="1">Ovary</tissue>
    </source>
</reference>